<feature type="region of interest" description="Disordered" evidence="6">
    <location>
        <begin position="1"/>
        <end position="45"/>
    </location>
</feature>
<evidence type="ECO:0000313" key="9">
    <source>
        <dbReference type="Proteomes" id="UP000562045"/>
    </source>
</evidence>
<keyword evidence="5 7" id="KW-0472">Membrane</keyword>
<dbReference type="InterPro" id="IPR036259">
    <property type="entry name" value="MFS_trans_sf"/>
</dbReference>
<comment type="caution">
    <text evidence="8">The sequence shown here is derived from an EMBL/GenBank/DDBJ whole genome shotgun (WGS) entry which is preliminary data.</text>
</comment>
<evidence type="ECO:0000256" key="4">
    <source>
        <dbReference type="ARBA" id="ARBA00022989"/>
    </source>
</evidence>
<evidence type="ECO:0000256" key="2">
    <source>
        <dbReference type="ARBA" id="ARBA00022475"/>
    </source>
</evidence>
<feature type="compositionally biased region" description="Pro residues" evidence="6">
    <location>
        <begin position="22"/>
        <end position="32"/>
    </location>
</feature>
<name>A0A7Z0CMK7_9ACTN</name>
<feature type="transmembrane region" description="Helical" evidence="7">
    <location>
        <begin position="126"/>
        <end position="145"/>
    </location>
</feature>
<organism evidence="8 9">
    <name type="scientific">Nocardioides aromaticivorans</name>
    <dbReference type="NCBI Taxonomy" id="200618"/>
    <lineage>
        <taxon>Bacteria</taxon>
        <taxon>Bacillati</taxon>
        <taxon>Actinomycetota</taxon>
        <taxon>Actinomycetes</taxon>
        <taxon>Propionibacteriales</taxon>
        <taxon>Nocardioidaceae</taxon>
        <taxon>Nocardioides</taxon>
    </lineage>
</organism>
<evidence type="ECO:0000256" key="6">
    <source>
        <dbReference type="SAM" id="MobiDB-lite"/>
    </source>
</evidence>
<dbReference type="EMBL" id="JACBZM010000001">
    <property type="protein sequence ID" value="NYI43950.1"/>
    <property type="molecule type" value="Genomic_DNA"/>
</dbReference>
<keyword evidence="3 7" id="KW-0812">Transmembrane</keyword>
<dbReference type="PANTHER" id="PTHR23513:SF18">
    <property type="entry name" value="INTEGRAL MEMBRANE PROTEIN"/>
    <property type="match status" value="1"/>
</dbReference>
<keyword evidence="2" id="KW-1003">Cell membrane</keyword>
<reference evidence="8 9" key="1">
    <citation type="submission" date="2020-07" db="EMBL/GenBank/DDBJ databases">
        <title>Sequencing the genomes of 1000 actinobacteria strains.</title>
        <authorList>
            <person name="Klenk H.-P."/>
        </authorList>
    </citation>
    <scope>NUCLEOTIDE SEQUENCE [LARGE SCALE GENOMIC DNA]</scope>
    <source>
        <strain evidence="8 9">DSM 15131</strain>
    </source>
</reference>
<dbReference type="Pfam" id="PF07690">
    <property type="entry name" value="MFS_1"/>
    <property type="match status" value="1"/>
</dbReference>
<evidence type="ECO:0000256" key="5">
    <source>
        <dbReference type="ARBA" id="ARBA00023136"/>
    </source>
</evidence>
<dbReference type="SUPFAM" id="SSF103473">
    <property type="entry name" value="MFS general substrate transporter"/>
    <property type="match status" value="1"/>
</dbReference>
<feature type="transmembrane region" description="Helical" evidence="7">
    <location>
        <begin position="99"/>
        <end position="120"/>
    </location>
</feature>
<feature type="transmembrane region" description="Helical" evidence="7">
    <location>
        <begin position="370"/>
        <end position="389"/>
    </location>
</feature>
<dbReference type="GO" id="GO:0005886">
    <property type="term" value="C:plasma membrane"/>
    <property type="evidence" value="ECO:0007669"/>
    <property type="project" value="UniProtKB-SubCell"/>
</dbReference>
<evidence type="ECO:0000313" key="8">
    <source>
        <dbReference type="EMBL" id="NYI43950.1"/>
    </source>
</evidence>
<comment type="subcellular location">
    <subcellularLocation>
        <location evidence="1">Cell membrane</location>
        <topology evidence="1">Multi-pass membrane protein</topology>
    </subcellularLocation>
</comment>
<feature type="transmembrane region" description="Helical" evidence="7">
    <location>
        <begin position="251"/>
        <end position="267"/>
    </location>
</feature>
<evidence type="ECO:0000256" key="1">
    <source>
        <dbReference type="ARBA" id="ARBA00004651"/>
    </source>
</evidence>
<sequence length="494" mass="50623">MSTDGAKPRPSGGHPRPDGAAYPPPPPPPPPGAEVLGDSTGDTGSVRAAKATARGVAGFARVTGRASRATVRTARKAAGAQGAERSGLNRLIELHAANAAGDSAFAIALAGTVFFAGATSGQRGPVLLFLGLTMVPFAVVAPLIGPFLDRFSHGRRWAIGATFALRAFLCWVLAGTLTDGSPWFYVAALGVLVSSKAYGVAKAAAVPRLLPHEITLVKANGRVALSGVVGACVSAPLAGLAYWIGPEWACRYAFLVFTVGTIAAILLPRQVDSSSGEESIDAPRAAADSRRGSGLPPQVAFALRANCGPRLLSGFLTMFMTFVLATEPLDGWESKTKSTLLVGLVVGAAGLGNTIGIVVASLVRKINPAVMVVVALLADIAALVVATIFYGLLPLVVLGLTVGLMQYLAKVSLDSTIQSGVPVRAHASAFAKGDTTLQLAWVIGGFLGVILSYPAVNGVGLAFAAVLLTAWAVFVLRSAPSRRGRAQADRPVPA</sequence>
<evidence type="ECO:0000256" key="3">
    <source>
        <dbReference type="ARBA" id="ARBA00022692"/>
    </source>
</evidence>
<dbReference type="PANTHER" id="PTHR23513">
    <property type="entry name" value="INTEGRAL MEMBRANE EFFLUX PROTEIN-RELATED"/>
    <property type="match status" value="1"/>
</dbReference>
<dbReference type="InterPro" id="IPR011701">
    <property type="entry name" value="MFS"/>
</dbReference>
<dbReference type="GO" id="GO:0022857">
    <property type="term" value="F:transmembrane transporter activity"/>
    <property type="evidence" value="ECO:0007669"/>
    <property type="project" value="InterPro"/>
</dbReference>
<keyword evidence="4 7" id="KW-1133">Transmembrane helix</keyword>
<protein>
    <submittedName>
        <fullName evidence="8">MFS family permease</fullName>
    </submittedName>
</protein>
<dbReference type="Gene3D" id="1.20.1250.20">
    <property type="entry name" value="MFS general substrate transporter like domains"/>
    <property type="match status" value="1"/>
</dbReference>
<feature type="transmembrane region" description="Helical" evidence="7">
    <location>
        <begin position="341"/>
        <end position="363"/>
    </location>
</feature>
<dbReference type="AlphaFoldDB" id="A0A7Z0CMK7"/>
<feature type="transmembrane region" description="Helical" evidence="7">
    <location>
        <begin position="222"/>
        <end position="245"/>
    </location>
</feature>
<feature type="region of interest" description="Disordered" evidence="6">
    <location>
        <begin position="274"/>
        <end position="293"/>
    </location>
</feature>
<proteinExistence type="predicted"/>
<dbReference type="RefSeq" id="WP_308645482.1">
    <property type="nucleotide sequence ID" value="NZ_JACBZM010000001.1"/>
</dbReference>
<accession>A0A7Z0CMK7</accession>
<evidence type="ECO:0000256" key="7">
    <source>
        <dbReference type="SAM" id="Phobius"/>
    </source>
</evidence>
<feature type="transmembrane region" description="Helical" evidence="7">
    <location>
        <begin position="459"/>
        <end position="476"/>
    </location>
</feature>
<dbReference type="Proteomes" id="UP000562045">
    <property type="component" value="Unassembled WGS sequence"/>
</dbReference>
<gene>
    <name evidence="8" type="ORF">BJ993_001030</name>
</gene>